<evidence type="ECO:0000313" key="4">
    <source>
        <dbReference type="Proteomes" id="UP001249851"/>
    </source>
</evidence>
<gene>
    <name evidence="3" type="ORF">P5673_025768</name>
</gene>
<protein>
    <recommendedName>
        <fullName evidence="2">Reverse transcriptase domain-containing protein</fullName>
    </recommendedName>
</protein>
<dbReference type="AlphaFoldDB" id="A0AAD9Q1J8"/>
<dbReference type="Proteomes" id="UP001249851">
    <property type="component" value="Unassembled WGS sequence"/>
</dbReference>
<evidence type="ECO:0000313" key="3">
    <source>
        <dbReference type="EMBL" id="KAK2553043.1"/>
    </source>
</evidence>
<proteinExistence type="predicted"/>
<sequence>MEMKESKQLSMVTTVLNMGVLQGTVLGPVLFSIFINDIKAVNNNKNLQVKFADDITVSLPIEANVGLDESETEVLSFIEWSEMNQ</sequence>
<reference evidence="3" key="2">
    <citation type="journal article" date="2023" name="Science">
        <title>Genomic signatures of disease resistance in endangered staghorn corals.</title>
        <authorList>
            <person name="Vollmer S.V."/>
            <person name="Selwyn J.D."/>
            <person name="Despard B.A."/>
            <person name="Roesel C.L."/>
        </authorList>
    </citation>
    <scope>NUCLEOTIDE SEQUENCE</scope>
    <source>
        <strain evidence="3">K2</strain>
    </source>
</reference>
<keyword evidence="1" id="KW-0472">Membrane</keyword>
<evidence type="ECO:0000259" key="2">
    <source>
        <dbReference type="PROSITE" id="PS50878"/>
    </source>
</evidence>
<reference evidence="3" key="1">
    <citation type="journal article" date="2023" name="G3 (Bethesda)">
        <title>Whole genome assembly and annotation of the endangered Caribbean coral Acropora cervicornis.</title>
        <authorList>
            <person name="Selwyn J.D."/>
            <person name="Vollmer S.V."/>
        </authorList>
    </citation>
    <scope>NUCLEOTIDE SEQUENCE</scope>
    <source>
        <strain evidence="3">K2</strain>
    </source>
</reference>
<feature type="non-terminal residue" evidence="3">
    <location>
        <position position="1"/>
    </location>
</feature>
<keyword evidence="1" id="KW-0812">Transmembrane</keyword>
<feature type="domain" description="Reverse transcriptase" evidence="2">
    <location>
        <begin position="1"/>
        <end position="85"/>
    </location>
</feature>
<dbReference type="InterPro" id="IPR000477">
    <property type="entry name" value="RT_dom"/>
</dbReference>
<evidence type="ECO:0000256" key="1">
    <source>
        <dbReference type="SAM" id="Phobius"/>
    </source>
</evidence>
<dbReference type="EMBL" id="JARQWQ010000081">
    <property type="protein sequence ID" value="KAK2553043.1"/>
    <property type="molecule type" value="Genomic_DNA"/>
</dbReference>
<feature type="transmembrane region" description="Helical" evidence="1">
    <location>
        <begin position="12"/>
        <end position="35"/>
    </location>
</feature>
<comment type="caution">
    <text evidence="3">The sequence shown here is derived from an EMBL/GenBank/DDBJ whole genome shotgun (WGS) entry which is preliminary data.</text>
</comment>
<keyword evidence="4" id="KW-1185">Reference proteome</keyword>
<organism evidence="3 4">
    <name type="scientific">Acropora cervicornis</name>
    <name type="common">Staghorn coral</name>
    <dbReference type="NCBI Taxonomy" id="6130"/>
    <lineage>
        <taxon>Eukaryota</taxon>
        <taxon>Metazoa</taxon>
        <taxon>Cnidaria</taxon>
        <taxon>Anthozoa</taxon>
        <taxon>Hexacorallia</taxon>
        <taxon>Scleractinia</taxon>
        <taxon>Astrocoeniina</taxon>
        <taxon>Acroporidae</taxon>
        <taxon>Acropora</taxon>
    </lineage>
</organism>
<keyword evidence="1" id="KW-1133">Transmembrane helix</keyword>
<accession>A0AAD9Q1J8</accession>
<dbReference type="PROSITE" id="PS50878">
    <property type="entry name" value="RT_POL"/>
    <property type="match status" value="1"/>
</dbReference>
<name>A0AAD9Q1J8_ACRCE</name>